<dbReference type="GO" id="GO:0004519">
    <property type="term" value="F:endonuclease activity"/>
    <property type="evidence" value="ECO:0007669"/>
    <property type="project" value="UniProtKB-KW"/>
</dbReference>
<dbReference type="Proteomes" id="UP000034739">
    <property type="component" value="Unassembled WGS sequence"/>
</dbReference>
<dbReference type="EMBL" id="LCOY01000022">
    <property type="protein sequence ID" value="KKU87616.1"/>
    <property type="molecule type" value="Genomic_DNA"/>
</dbReference>
<evidence type="ECO:0000313" key="2">
    <source>
        <dbReference type="EMBL" id="KKU87616.1"/>
    </source>
</evidence>
<keyword evidence="2" id="KW-0255">Endonuclease</keyword>
<proteinExistence type="predicted"/>
<organism evidence="2 3">
    <name type="scientific">Candidatus Gottesmanbacteria bacterium GW2011_GWA2_47_9</name>
    <dbReference type="NCBI Taxonomy" id="1618445"/>
    <lineage>
        <taxon>Bacteria</taxon>
        <taxon>Candidatus Gottesmaniibacteriota</taxon>
    </lineage>
</organism>
<accession>A0A0G1U0N0</accession>
<dbReference type="PANTHER" id="PTHR36181:SF4">
    <property type="entry name" value="LAGLIDADG ENDONUCLEASE"/>
    <property type="match status" value="1"/>
</dbReference>
<keyword evidence="2" id="KW-0540">Nuclease</keyword>
<protein>
    <submittedName>
        <fullName evidence="2">LAGLIDADG homing endonuclease</fullName>
    </submittedName>
</protein>
<dbReference type="InterPro" id="IPR051289">
    <property type="entry name" value="LAGLIDADG_Endonuclease"/>
</dbReference>
<gene>
    <name evidence="2" type="ORF">UY16_C0022G0017</name>
</gene>
<dbReference type="InterPro" id="IPR004860">
    <property type="entry name" value="LAGLIDADG_dom"/>
</dbReference>
<dbReference type="SUPFAM" id="SSF55608">
    <property type="entry name" value="Homing endonucleases"/>
    <property type="match status" value="1"/>
</dbReference>
<dbReference type="PANTHER" id="PTHR36181">
    <property type="entry name" value="INTRON-ENCODED ENDONUCLEASE AI3-RELATED"/>
    <property type="match status" value="1"/>
</dbReference>
<evidence type="ECO:0000259" key="1">
    <source>
        <dbReference type="Pfam" id="PF00961"/>
    </source>
</evidence>
<comment type="caution">
    <text evidence="2">The sequence shown here is derived from an EMBL/GenBank/DDBJ whole genome shotgun (WGS) entry which is preliminary data.</text>
</comment>
<sequence length="133" mass="15845">MVKITHSDNDTSRDNQQERLDPWWIVGFVDGEGCFSVSTFKNSTCKSGYQTLFEFVVTQGEKSRRAMEAIKTYFGCGAIYINRRYDNHHYNLLRYCVRRQDDLKNKIVPFFRKYPLQSSKRDQFETFCERLKV</sequence>
<dbReference type="Gene3D" id="3.10.28.10">
    <property type="entry name" value="Homing endonucleases"/>
    <property type="match status" value="1"/>
</dbReference>
<reference evidence="2 3" key="1">
    <citation type="journal article" date="2015" name="Nature">
        <title>rRNA introns, odd ribosomes, and small enigmatic genomes across a large radiation of phyla.</title>
        <authorList>
            <person name="Brown C.T."/>
            <person name="Hug L.A."/>
            <person name="Thomas B.C."/>
            <person name="Sharon I."/>
            <person name="Castelle C.J."/>
            <person name="Singh A."/>
            <person name="Wilkins M.J."/>
            <person name="Williams K.H."/>
            <person name="Banfield J.F."/>
        </authorList>
    </citation>
    <scope>NUCLEOTIDE SEQUENCE [LARGE SCALE GENOMIC DNA]</scope>
</reference>
<dbReference type="AlphaFoldDB" id="A0A0G1U0N0"/>
<keyword evidence="2" id="KW-0378">Hydrolase</keyword>
<evidence type="ECO:0000313" key="3">
    <source>
        <dbReference type="Proteomes" id="UP000034739"/>
    </source>
</evidence>
<feature type="domain" description="Homing endonuclease LAGLIDADG" evidence="1">
    <location>
        <begin position="25"/>
        <end position="129"/>
    </location>
</feature>
<name>A0A0G1U0N0_9BACT</name>
<dbReference type="Pfam" id="PF00961">
    <property type="entry name" value="LAGLIDADG_1"/>
    <property type="match status" value="1"/>
</dbReference>
<dbReference type="InterPro" id="IPR027434">
    <property type="entry name" value="Homing_endonucl"/>
</dbReference>